<organism evidence="1">
    <name type="scientific">Anguilla anguilla</name>
    <name type="common">European freshwater eel</name>
    <name type="synonym">Muraena anguilla</name>
    <dbReference type="NCBI Taxonomy" id="7936"/>
    <lineage>
        <taxon>Eukaryota</taxon>
        <taxon>Metazoa</taxon>
        <taxon>Chordata</taxon>
        <taxon>Craniata</taxon>
        <taxon>Vertebrata</taxon>
        <taxon>Euteleostomi</taxon>
        <taxon>Actinopterygii</taxon>
        <taxon>Neopterygii</taxon>
        <taxon>Teleostei</taxon>
        <taxon>Anguilliformes</taxon>
        <taxon>Anguillidae</taxon>
        <taxon>Anguilla</taxon>
    </lineage>
</organism>
<sequence length="75" mass="8507">MDTSSPSSCWARLLSSREVRGVSDLLRKQSNQCVHAMTVSTALIFYPFASNISHNMSYIHIHAIFCTRSMHFNSK</sequence>
<name>A0A0E9ULF9_ANGAN</name>
<accession>A0A0E9ULF9</accession>
<evidence type="ECO:0000313" key="1">
    <source>
        <dbReference type="EMBL" id="JAH66576.1"/>
    </source>
</evidence>
<protein>
    <submittedName>
        <fullName evidence="1">Uncharacterized protein</fullName>
    </submittedName>
</protein>
<proteinExistence type="predicted"/>
<dbReference type="EMBL" id="GBXM01042001">
    <property type="protein sequence ID" value="JAH66576.1"/>
    <property type="molecule type" value="Transcribed_RNA"/>
</dbReference>
<reference evidence="1" key="2">
    <citation type="journal article" date="2015" name="Fish Shellfish Immunol.">
        <title>Early steps in the European eel (Anguilla anguilla)-Vibrio vulnificus interaction in the gills: Role of the RtxA13 toxin.</title>
        <authorList>
            <person name="Callol A."/>
            <person name="Pajuelo D."/>
            <person name="Ebbesson L."/>
            <person name="Teles M."/>
            <person name="MacKenzie S."/>
            <person name="Amaro C."/>
        </authorList>
    </citation>
    <scope>NUCLEOTIDE SEQUENCE</scope>
</reference>
<dbReference type="AlphaFoldDB" id="A0A0E9ULF9"/>
<reference evidence="1" key="1">
    <citation type="submission" date="2014-11" db="EMBL/GenBank/DDBJ databases">
        <authorList>
            <person name="Amaro Gonzalez C."/>
        </authorList>
    </citation>
    <scope>NUCLEOTIDE SEQUENCE</scope>
</reference>